<dbReference type="Proteomes" id="UP000749559">
    <property type="component" value="Unassembled WGS sequence"/>
</dbReference>
<sequence length="327" mass="37531">MVRLTMDTLLASNNIKDSSFSKPKRKRIHIPHSQRPTEFVAQRNERERSRVHSVNEAFMVLKKHVPLKVKNPSKRVSKAKILQAALDHIHNLLDILESRKSQESCSTKKSSLQNNKPGVTPNNENLVKTHNASTTMTTTKKYSECIPDIKENQNHKITNELLFNNSQCHRQIELSEHEQYSASMYNQYRLGYHRTTEQQQYITQINSTYDQCQKTLSQFNTEQRLCQGYRSHALQSEPWTTGNTTVSQQNEVEYFPSTAYSFANDPETSIPYQMTESWMHGLPPSPDSGFADDKSTSGVSEISFPMMDDDFPENVSHAFTTEFASNN</sequence>
<protein>
    <submittedName>
        <fullName evidence="3">Uncharacterized protein</fullName>
    </submittedName>
</protein>
<dbReference type="GO" id="GO:0046983">
    <property type="term" value="F:protein dimerization activity"/>
    <property type="evidence" value="ECO:0007669"/>
    <property type="project" value="InterPro"/>
</dbReference>
<keyword evidence="4" id="KW-1185">Reference proteome</keyword>
<proteinExistence type="predicted"/>
<dbReference type="InterPro" id="IPR011598">
    <property type="entry name" value="bHLH_dom"/>
</dbReference>
<dbReference type="GO" id="GO:0000981">
    <property type="term" value="F:DNA-binding transcription factor activity, RNA polymerase II-specific"/>
    <property type="evidence" value="ECO:0007669"/>
    <property type="project" value="TreeGrafter"/>
</dbReference>
<gene>
    <name evidence="3" type="ORF">OFUS_LOCUS23572</name>
</gene>
<name>A0A8J1TBC4_OWEFU</name>
<feature type="region of interest" description="Disordered" evidence="2">
    <location>
        <begin position="285"/>
        <end position="311"/>
    </location>
</feature>
<dbReference type="SUPFAM" id="SSF47459">
    <property type="entry name" value="HLH, helix-loop-helix DNA-binding domain"/>
    <property type="match status" value="1"/>
</dbReference>
<reference evidence="3" key="1">
    <citation type="submission" date="2022-03" db="EMBL/GenBank/DDBJ databases">
        <authorList>
            <person name="Martin C."/>
        </authorList>
    </citation>
    <scope>NUCLEOTIDE SEQUENCE</scope>
</reference>
<dbReference type="SMART" id="SM00353">
    <property type="entry name" value="HLH"/>
    <property type="match status" value="1"/>
</dbReference>
<dbReference type="PANTHER" id="PTHR23349">
    <property type="entry name" value="BASIC HELIX-LOOP-HELIX TRANSCRIPTION FACTOR, TWIST"/>
    <property type="match status" value="1"/>
</dbReference>
<feature type="region of interest" description="Disordered" evidence="2">
    <location>
        <begin position="104"/>
        <end position="126"/>
    </location>
</feature>
<dbReference type="OrthoDB" id="6241467at2759"/>
<evidence type="ECO:0000313" key="3">
    <source>
        <dbReference type="EMBL" id="CAH1799576.1"/>
    </source>
</evidence>
<dbReference type="GO" id="GO:0000977">
    <property type="term" value="F:RNA polymerase II transcription regulatory region sequence-specific DNA binding"/>
    <property type="evidence" value="ECO:0007669"/>
    <property type="project" value="TreeGrafter"/>
</dbReference>
<dbReference type="Pfam" id="PF00010">
    <property type="entry name" value="HLH"/>
    <property type="match status" value="1"/>
</dbReference>
<dbReference type="InterPro" id="IPR036638">
    <property type="entry name" value="HLH_DNA-bd_sf"/>
</dbReference>
<organism evidence="3 4">
    <name type="scientific">Owenia fusiformis</name>
    <name type="common">Polychaete worm</name>
    <dbReference type="NCBI Taxonomy" id="6347"/>
    <lineage>
        <taxon>Eukaryota</taxon>
        <taxon>Metazoa</taxon>
        <taxon>Spiralia</taxon>
        <taxon>Lophotrochozoa</taxon>
        <taxon>Annelida</taxon>
        <taxon>Polychaeta</taxon>
        <taxon>Sedentaria</taxon>
        <taxon>Canalipalpata</taxon>
        <taxon>Sabellida</taxon>
        <taxon>Oweniida</taxon>
        <taxon>Oweniidae</taxon>
        <taxon>Owenia</taxon>
    </lineage>
</organism>
<evidence type="ECO:0000256" key="2">
    <source>
        <dbReference type="SAM" id="MobiDB-lite"/>
    </source>
</evidence>
<dbReference type="EMBL" id="CAIIXF020000011">
    <property type="protein sequence ID" value="CAH1799576.1"/>
    <property type="molecule type" value="Genomic_DNA"/>
</dbReference>
<evidence type="ECO:0000256" key="1">
    <source>
        <dbReference type="ARBA" id="ARBA00023125"/>
    </source>
</evidence>
<dbReference type="AlphaFoldDB" id="A0A8J1TBC4"/>
<accession>A0A8J1TBC4</accession>
<dbReference type="PANTHER" id="PTHR23349:SF108">
    <property type="entry name" value="BHLH DOMAIN-CONTAINING PROTEIN"/>
    <property type="match status" value="1"/>
</dbReference>
<dbReference type="GO" id="GO:0032502">
    <property type="term" value="P:developmental process"/>
    <property type="evidence" value="ECO:0007669"/>
    <property type="project" value="TreeGrafter"/>
</dbReference>
<evidence type="ECO:0000313" key="4">
    <source>
        <dbReference type="Proteomes" id="UP000749559"/>
    </source>
</evidence>
<comment type="caution">
    <text evidence="3">The sequence shown here is derived from an EMBL/GenBank/DDBJ whole genome shotgun (WGS) entry which is preliminary data.</text>
</comment>
<keyword evidence="1" id="KW-0238">DNA-binding</keyword>
<dbReference type="CDD" id="cd11418">
    <property type="entry name" value="bHLH_TS_ASCL"/>
    <property type="match status" value="1"/>
</dbReference>
<dbReference type="PROSITE" id="PS50888">
    <property type="entry name" value="BHLH"/>
    <property type="match status" value="1"/>
</dbReference>
<dbReference type="Gene3D" id="4.10.280.10">
    <property type="entry name" value="Helix-loop-helix DNA-binding domain"/>
    <property type="match status" value="1"/>
</dbReference>
<dbReference type="InterPro" id="IPR050283">
    <property type="entry name" value="E-box_TF_Regulators"/>
</dbReference>